<dbReference type="PANTHER" id="PTHR43527:SF2">
    <property type="entry name" value="4-DIPHOSPHOCYTIDYL-2-C-METHYL-D-ERYTHRITOL KINASE, CHLOROPLASTIC"/>
    <property type="match status" value="1"/>
</dbReference>
<dbReference type="GO" id="GO:0016114">
    <property type="term" value="P:terpenoid biosynthetic process"/>
    <property type="evidence" value="ECO:0007669"/>
    <property type="project" value="UniProtKB-UniRule"/>
</dbReference>
<evidence type="ECO:0000259" key="11">
    <source>
        <dbReference type="Pfam" id="PF08544"/>
    </source>
</evidence>
<evidence type="ECO:0000256" key="3">
    <source>
        <dbReference type="ARBA" id="ARBA00017473"/>
    </source>
</evidence>
<feature type="active site" evidence="9">
    <location>
        <position position="9"/>
    </location>
</feature>
<keyword evidence="6 9" id="KW-0418">Kinase</keyword>
<keyword evidence="9" id="KW-0414">Isoprene biosynthesis</keyword>
<dbReference type="InterPro" id="IPR014721">
    <property type="entry name" value="Ribsml_uS5_D2-typ_fold_subgr"/>
</dbReference>
<gene>
    <name evidence="9" type="primary">ispE</name>
    <name evidence="12" type="ORF">TAGGR_2129</name>
</gene>
<evidence type="ECO:0000256" key="5">
    <source>
        <dbReference type="ARBA" id="ARBA00022741"/>
    </source>
</evidence>
<keyword evidence="13" id="KW-1185">Reference proteome</keyword>
<evidence type="ECO:0000256" key="1">
    <source>
        <dbReference type="ARBA" id="ARBA00009684"/>
    </source>
</evidence>
<comment type="function">
    <text evidence="9">Catalyzes the phosphorylation of the position 2 hydroxy group of 4-diphosphocytidyl-2C-methyl-D-erythritol.</text>
</comment>
<evidence type="ECO:0000259" key="10">
    <source>
        <dbReference type="Pfam" id="PF00288"/>
    </source>
</evidence>
<feature type="active site" evidence="9">
    <location>
        <position position="131"/>
    </location>
</feature>
<dbReference type="STRING" id="86166.TAGGR_2129"/>
<keyword evidence="7 9" id="KW-0067">ATP-binding</keyword>
<dbReference type="UniPathway" id="UPA00056">
    <property type="reaction ID" value="UER00094"/>
</dbReference>
<dbReference type="OrthoDB" id="9809438at2"/>
<dbReference type="InterPro" id="IPR036554">
    <property type="entry name" value="GHMP_kinase_C_sf"/>
</dbReference>
<dbReference type="SUPFAM" id="SSF55060">
    <property type="entry name" value="GHMP Kinase, C-terminal domain"/>
    <property type="match status" value="1"/>
</dbReference>
<dbReference type="PANTHER" id="PTHR43527">
    <property type="entry name" value="4-DIPHOSPHOCYTIDYL-2-C-METHYL-D-ERYTHRITOL KINASE, CHLOROPLASTIC"/>
    <property type="match status" value="1"/>
</dbReference>
<dbReference type="EC" id="2.7.1.148" evidence="2 9"/>
<reference evidence="13" key="1">
    <citation type="submission" date="2016-01" db="EMBL/GenBank/DDBJ databases">
        <title>Draft genome sequence of Thermodesulfovibrio aggregans strain TGE-P1.</title>
        <authorList>
            <person name="Sekiguchi Y."/>
            <person name="Ohashi A."/>
            <person name="Matsuura N."/>
            <person name="Tourlousse M.D."/>
        </authorList>
    </citation>
    <scope>NUCLEOTIDE SEQUENCE [LARGE SCALE GENOMIC DNA]</scope>
    <source>
        <strain evidence="13">TGE-P1</strain>
    </source>
</reference>
<comment type="catalytic activity">
    <reaction evidence="9">
        <text>4-CDP-2-C-methyl-D-erythritol + ATP = 4-CDP-2-C-methyl-D-erythritol 2-phosphate + ADP + H(+)</text>
        <dbReference type="Rhea" id="RHEA:18437"/>
        <dbReference type="ChEBI" id="CHEBI:15378"/>
        <dbReference type="ChEBI" id="CHEBI:30616"/>
        <dbReference type="ChEBI" id="CHEBI:57823"/>
        <dbReference type="ChEBI" id="CHEBI:57919"/>
        <dbReference type="ChEBI" id="CHEBI:456216"/>
        <dbReference type="EC" id="2.7.1.148"/>
    </reaction>
</comment>
<keyword evidence="4 9" id="KW-0808">Transferase</keyword>
<dbReference type="InterPro" id="IPR020568">
    <property type="entry name" value="Ribosomal_Su5_D2-typ_SF"/>
</dbReference>
<sequence>MFTYKAFAKINWTLSVLKKRDDGYHDIITLMHAIDLYDTLSFEPSEKVEIEINMPIKKEKNLVYKAIKALQKYTGIKKGVRVVIKKEIPIGAGLGGGSSDAATTLRALNELWQLNLDTKTMHEIGSSIGSDIPFFFYLPIAIVEGRGDIIKPLQIQKSYTLLIVKPDFSISTKWAYESLNLQTQLTTEYEKINNNIWQLYNQLCCGNVSSLNLWNDLEKSVLEKYPEIDKIKRRLIESGAKKTLMSGSGSTVFGVFEDKEDADRALKNFEKYWARVVQTLC</sequence>
<evidence type="ECO:0000256" key="9">
    <source>
        <dbReference type="HAMAP-Rule" id="MF_00061"/>
    </source>
</evidence>
<dbReference type="AlphaFoldDB" id="A0A0U9HQD2"/>
<dbReference type="InterPro" id="IPR006204">
    <property type="entry name" value="GHMP_kinase_N_dom"/>
</dbReference>
<dbReference type="HAMAP" id="MF_00061">
    <property type="entry name" value="IspE"/>
    <property type="match status" value="1"/>
</dbReference>
<dbReference type="Gene3D" id="3.30.70.890">
    <property type="entry name" value="GHMP kinase, C-terminal domain"/>
    <property type="match status" value="1"/>
</dbReference>
<dbReference type="GO" id="GO:0050515">
    <property type="term" value="F:4-(cytidine 5'-diphospho)-2-C-methyl-D-erythritol kinase activity"/>
    <property type="evidence" value="ECO:0007669"/>
    <property type="project" value="UniProtKB-UniRule"/>
</dbReference>
<dbReference type="Proteomes" id="UP000054976">
    <property type="component" value="Unassembled WGS sequence"/>
</dbReference>
<dbReference type="SUPFAM" id="SSF54211">
    <property type="entry name" value="Ribosomal protein S5 domain 2-like"/>
    <property type="match status" value="1"/>
</dbReference>
<dbReference type="NCBIfam" id="TIGR00154">
    <property type="entry name" value="ispE"/>
    <property type="match status" value="1"/>
</dbReference>
<dbReference type="InterPro" id="IPR013750">
    <property type="entry name" value="GHMP_kinase_C_dom"/>
</dbReference>
<dbReference type="Pfam" id="PF00288">
    <property type="entry name" value="GHMP_kinases_N"/>
    <property type="match status" value="1"/>
</dbReference>
<organism evidence="12 13">
    <name type="scientific">Thermodesulfovibrio aggregans</name>
    <dbReference type="NCBI Taxonomy" id="86166"/>
    <lineage>
        <taxon>Bacteria</taxon>
        <taxon>Pseudomonadati</taxon>
        <taxon>Nitrospirota</taxon>
        <taxon>Thermodesulfovibrionia</taxon>
        <taxon>Thermodesulfovibrionales</taxon>
        <taxon>Thermodesulfovibrionaceae</taxon>
        <taxon>Thermodesulfovibrio</taxon>
    </lineage>
</organism>
<comment type="pathway">
    <text evidence="9">Isoprenoid biosynthesis; isopentenyl diphosphate biosynthesis via DXP pathway; isopentenyl diphosphate from 1-deoxy-D-xylulose 5-phosphate: step 3/6.</text>
</comment>
<dbReference type="GO" id="GO:0005524">
    <property type="term" value="F:ATP binding"/>
    <property type="evidence" value="ECO:0007669"/>
    <property type="project" value="UniProtKB-UniRule"/>
</dbReference>
<evidence type="ECO:0000256" key="8">
    <source>
        <dbReference type="ARBA" id="ARBA00032554"/>
    </source>
</evidence>
<keyword evidence="5 9" id="KW-0547">Nucleotide-binding</keyword>
<evidence type="ECO:0000256" key="4">
    <source>
        <dbReference type="ARBA" id="ARBA00022679"/>
    </source>
</evidence>
<feature type="binding site" evidence="9">
    <location>
        <begin position="89"/>
        <end position="99"/>
    </location>
    <ligand>
        <name>ATP</name>
        <dbReference type="ChEBI" id="CHEBI:30616"/>
    </ligand>
</feature>
<evidence type="ECO:0000256" key="7">
    <source>
        <dbReference type="ARBA" id="ARBA00022840"/>
    </source>
</evidence>
<evidence type="ECO:0000313" key="13">
    <source>
        <dbReference type="Proteomes" id="UP000054976"/>
    </source>
</evidence>
<accession>A0A0U9HQD2</accession>
<comment type="caution">
    <text evidence="12">The sequence shown here is derived from an EMBL/GenBank/DDBJ whole genome shotgun (WGS) entry which is preliminary data.</text>
</comment>
<evidence type="ECO:0000256" key="2">
    <source>
        <dbReference type="ARBA" id="ARBA00012052"/>
    </source>
</evidence>
<dbReference type="InterPro" id="IPR004424">
    <property type="entry name" value="IspE"/>
</dbReference>
<protein>
    <recommendedName>
        <fullName evidence="3 9">4-diphosphocytidyl-2-C-methyl-D-erythritol kinase</fullName>
        <shortName evidence="9">CMK</shortName>
        <ecNumber evidence="2 9">2.7.1.148</ecNumber>
    </recommendedName>
    <alternativeName>
        <fullName evidence="8 9">4-(cytidine-5'-diphospho)-2-C-methyl-D-erythritol kinase</fullName>
    </alternativeName>
</protein>
<proteinExistence type="inferred from homology"/>
<evidence type="ECO:0000256" key="6">
    <source>
        <dbReference type="ARBA" id="ARBA00022777"/>
    </source>
</evidence>
<evidence type="ECO:0000313" key="12">
    <source>
        <dbReference type="EMBL" id="GAQ95240.1"/>
    </source>
</evidence>
<feature type="domain" description="GHMP kinase C-terminal" evidence="11">
    <location>
        <begin position="211"/>
        <end position="273"/>
    </location>
</feature>
<name>A0A0U9HQD2_9BACT</name>
<dbReference type="Gene3D" id="3.30.230.10">
    <property type="match status" value="1"/>
</dbReference>
<feature type="domain" description="GHMP kinase N-terminal" evidence="10">
    <location>
        <begin position="61"/>
        <end position="137"/>
    </location>
</feature>
<comment type="similarity">
    <text evidence="1 9">Belongs to the GHMP kinase family. IspE subfamily.</text>
</comment>
<dbReference type="Pfam" id="PF08544">
    <property type="entry name" value="GHMP_kinases_C"/>
    <property type="match status" value="1"/>
</dbReference>
<dbReference type="EMBL" id="BCNO01000002">
    <property type="protein sequence ID" value="GAQ95240.1"/>
    <property type="molecule type" value="Genomic_DNA"/>
</dbReference>
<dbReference type="RefSeq" id="WP_059176687.1">
    <property type="nucleotide sequence ID" value="NZ_BCNO01000002.1"/>
</dbReference>
<dbReference type="PIRSF" id="PIRSF010376">
    <property type="entry name" value="IspE"/>
    <property type="match status" value="1"/>
</dbReference>
<dbReference type="GO" id="GO:0019288">
    <property type="term" value="P:isopentenyl diphosphate biosynthetic process, methylerythritol 4-phosphate pathway"/>
    <property type="evidence" value="ECO:0007669"/>
    <property type="project" value="UniProtKB-UniRule"/>
</dbReference>